<gene>
    <name evidence="5" type="ORF">GGR38_002607</name>
</gene>
<reference evidence="5 6" key="1">
    <citation type="submission" date="2020-08" db="EMBL/GenBank/DDBJ databases">
        <title>Genomic Encyclopedia of Type Strains, Phase IV (KMG-IV): sequencing the most valuable type-strain genomes for metagenomic binning, comparative biology and taxonomic classification.</title>
        <authorList>
            <person name="Goeker M."/>
        </authorList>
    </citation>
    <scope>NUCLEOTIDE SEQUENCE [LARGE SCALE GENOMIC DNA]</scope>
    <source>
        <strain evidence="5 6">DSM 27057</strain>
    </source>
</reference>
<dbReference type="AlphaFoldDB" id="A0A7W6CFN0"/>
<feature type="signal peptide" evidence="3">
    <location>
        <begin position="1"/>
        <end position="28"/>
    </location>
</feature>
<evidence type="ECO:0000313" key="5">
    <source>
        <dbReference type="EMBL" id="MBB3955651.1"/>
    </source>
</evidence>
<accession>A0A7W6CFN0</accession>
<dbReference type="SUPFAM" id="SSF53649">
    <property type="entry name" value="Alkaline phosphatase-like"/>
    <property type="match status" value="1"/>
</dbReference>
<dbReference type="CDD" id="cd16026">
    <property type="entry name" value="GALNS_like"/>
    <property type="match status" value="1"/>
</dbReference>
<dbReference type="InterPro" id="IPR006311">
    <property type="entry name" value="TAT_signal"/>
</dbReference>
<dbReference type="Gene3D" id="3.40.720.10">
    <property type="entry name" value="Alkaline Phosphatase, subunit A"/>
    <property type="match status" value="1"/>
</dbReference>
<comment type="similarity">
    <text evidence="1">Belongs to the sulfatase family.</text>
</comment>
<dbReference type="Pfam" id="PF00884">
    <property type="entry name" value="Sulfatase"/>
    <property type="match status" value="1"/>
</dbReference>
<evidence type="ECO:0000313" key="6">
    <source>
        <dbReference type="Proteomes" id="UP000548867"/>
    </source>
</evidence>
<dbReference type="PANTHER" id="PTHR42693">
    <property type="entry name" value="ARYLSULFATASE FAMILY MEMBER"/>
    <property type="match status" value="1"/>
</dbReference>
<dbReference type="InterPro" id="IPR017850">
    <property type="entry name" value="Alkaline_phosphatase_core_sf"/>
</dbReference>
<evidence type="ECO:0000256" key="2">
    <source>
        <dbReference type="ARBA" id="ARBA00022801"/>
    </source>
</evidence>
<feature type="domain" description="Sulfatase N-terminal" evidence="4">
    <location>
        <begin position="34"/>
        <end position="331"/>
    </location>
</feature>
<keyword evidence="6" id="KW-1185">Reference proteome</keyword>
<dbReference type="EC" id="3.1.6.-" evidence="5"/>
<dbReference type="PROSITE" id="PS51318">
    <property type="entry name" value="TAT"/>
    <property type="match status" value="1"/>
</dbReference>
<dbReference type="InterPro" id="IPR000917">
    <property type="entry name" value="Sulfatase_N"/>
</dbReference>
<sequence length="466" mass="51191">MTHINRRKLLASSGLLAAGMALGGVAKAIPSRPPNIIVILCDDLGYGDVGPTGGRGVPTPHLDRMAAQGITLTDYYAPANVCTPSRAGLLTGRYPARTTLSRVLLETDTQQLPKTERTIAHALKPAYKSALIGKWHLGHKGDAWDPTNYGFDLFYGIPYSHDINPLRLYERKAGEAMRDEDVDFPRLQQKFYNRAQEFIEENAHRPFFLELALSSPHLPNFPAPGFGGKSQDAGAYGDTIIEIDSIVGRLNATLARLGLERDTLVIFTSDNGPWFEGSTGGLRQRKGGGAYDGAYRVPFIARWPGHIPAGRRSNAMAMGIDVLPTACALAGLPLPPGVEIDGRDISAVLMRGGASPHEELLLFQDENVVGIRTQRWKYVRADFYMNFLMPLDGRGYPQLYDMRDPTEQYSVASLHPDVTRAMQARMQQAAARFAPYRRTPEDPIAAQAKAQAAVRGHTNLPAMWQD</sequence>
<protein>
    <submittedName>
        <fullName evidence="5">Putative sulfatase</fullName>
        <ecNumber evidence="5">3.1.6.-</ecNumber>
    </submittedName>
</protein>
<dbReference type="InterPro" id="IPR050738">
    <property type="entry name" value="Sulfatase"/>
</dbReference>
<evidence type="ECO:0000256" key="3">
    <source>
        <dbReference type="SAM" id="SignalP"/>
    </source>
</evidence>
<keyword evidence="2 5" id="KW-0378">Hydrolase</keyword>
<evidence type="ECO:0000256" key="1">
    <source>
        <dbReference type="ARBA" id="ARBA00008779"/>
    </source>
</evidence>
<organism evidence="5 6">
    <name type="scientific">Novosphingobium sediminicola</name>
    <dbReference type="NCBI Taxonomy" id="563162"/>
    <lineage>
        <taxon>Bacteria</taxon>
        <taxon>Pseudomonadati</taxon>
        <taxon>Pseudomonadota</taxon>
        <taxon>Alphaproteobacteria</taxon>
        <taxon>Sphingomonadales</taxon>
        <taxon>Sphingomonadaceae</taxon>
        <taxon>Novosphingobium</taxon>
    </lineage>
</organism>
<dbReference type="Gene3D" id="3.30.1120.10">
    <property type="match status" value="1"/>
</dbReference>
<proteinExistence type="inferred from homology"/>
<dbReference type="EMBL" id="JACIDX010000009">
    <property type="protein sequence ID" value="MBB3955651.1"/>
    <property type="molecule type" value="Genomic_DNA"/>
</dbReference>
<feature type="chain" id="PRO_5030525233" evidence="3">
    <location>
        <begin position="29"/>
        <end position="466"/>
    </location>
</feature>
<dbReference type="Proteomes" id="UP000548867">
    <property type="component" value="Unassembled WGS sequence"/>
</dbReference>
<dbReference type="PANTHER" id="PTHR42693:SF53">
    <property type="entry name" value="ENDO-4-O-SULFATASE"/>
    <property type="match status" value="1"/>
</dbReference>
<name>A0A7W6CFN0_9SPHN</name>
<evidence type="ECO:0000259" key="4">
    <source>
        <dbReference type="Pfam" id="PF00884"/>
    </source>
</evidence>
<dbReference type="GO" id="GO:0004065">
    <property type="term" value="F:arylsulfatase activity"/>
    <property type="evidence" value="ECO:0007669"/>
    <property type="project" value="TreeGrafter"/>
</dbReference>
<comment type="caution">
    <text evidence="5">The sequence shown here is derived from an EMBL/GenBank/DDBJ whole genome shotgun (WGS) entry which is preliminary data.</text>
</comment>
<keyword evidence="3" id="KW-0732">Signal</keyword>
<dbReference type="RefSeq" id="WP_183626128.1">
    <property type="nucleotide sequence ID" value="NZ_JACIDX010000009.1"/>
</dbReference>